<evidence type="ECO:0000313" key="2">
    <source>
        <dbReference type="EMBL" id="CAH0402130.1"/>
    </source>
</evidence>
<sequence length="229" mass="26499">MPNIPRSPLLNKSHSMSDSDVAKLATPKPSMGEITITQRDSKRRRLSDAEIEDEHTNIRIIIREELRDMFNTLQLQQNLQMEALEKHISEIKIQNEAIHKNNLEIEKTTGFISEKINEMQSTICRIEEERHKIATQITKIEEKCDAFERNCRKTSIQIRNVPKQKGETKENLCEIIQKLSSALGVDVNRTDLRDVFRIPGKVDQTNSNDNSRILINFDKEKLPNGKQKI</sequence>
<protein>
    <submittedName>
        <fullName evidence="2">Uncharacterized protein</fullName>
    </submittedName>
</protein>
<reference evidence="2" key="1">
    <citation type="submission" date="2021-12" db="EMBL/GenBank/DDBJ databases">
        <authorList>
            <person name="King R."/>
        </authorList>
    </citation>
    <scope>NUCLEOTIDE SEQUENCE</scope>
</reference>
<dbReference type="EMBL" id="OU963895">
    <property type="protein sequence ID" value="CAH0402130.1"/>
    <property type="molecule type" value="Genomic_DNA"/>
</dbReference>
<accession>A0ABN8B1P5</accession>
<name>A0ABN8B1P5_CHISP</name>
<dbReference type="Proteomes" id="UP001153292">
    <property type="component" value="Chromosome 2"/>
</dbReference>
<proteinExistence type="predicted"/>
<feature type="region of interest" description="Disordered" evidence="1">
    <location>
        <begin position="1"/>
        <end position="25"/>
    </location>
</feature>
<organism evidence="2 3">
    <name type="scientific">Chilo suppressalis</name>
    <name type="common">Asiatic rice borer moth</name>
    <dbReference type="NCBI Taxonomy" id="168631"/>
    <lineage>
        <taxon>Eukaryota</taxon>
        <taxon>Metazoa</taxon>
        <taxon>Ecdysozoa</taxon>
        <taxon>Arthropoda</taxon>
        <taxon>Hexapoda</taxon>
        <taxon>Insecta</taxon>
        <taxon>Pterygota</taxon>
        <taxon>Neoptera</taxon>
        <taxon>Endopterygota</taxon>
        <taxon>Lepidoptera</taxon>
        <taxon>Glossata</taxon>
        <taxon>Ditrysia</taxon>
        <taxon>Pyraloidea</taxon>
        <taxon>Crambidae</taxon>
        <taxon>Crambinae</taxon>
        <taxon>Chilo</taxon>
    </lineage>
</organism>
<evidence type="ECO:0000256" key="1">
    <source>
        <dbReference type="SAM" id="MobiDB-lite"/>
    </source>
</evidence>
<keyword evidence="3" id="KW-1185">Reference proteome</keyword>
<gene>
    <name evidence="2" type="ORF">CHILSU_LOCUS5368</name>
</gene>
<evidence type="ECO:0000313" key="3">
    <source>
        <dbReference type="Proteomes" id="UP001153292"/>
    </source>
</evidence>